<name>A0ABM0MBY7_SACKO</name>
<evidence type="ECO:0000259" key="3">
    <source>
        <dbReference type="PROSITE" id="PS51286"/>
    </source>
</evidence>
<sequence length="681" mass="78374">MWCNHQRKITGFVLTKKDGDSAANKERSEDDSSKSERKVPYLLDEAIHINRQPSKDYAKIARRAFYADSKQYNIHKLKQSVQSDNKDISIKAERFLNDIADCQDSVDTNELVEGFIVLSNLDKWKHRLLKKDYRFHVASQHVTAAKFSSEEMVDLLNACSIIQVRPNDPLMVALERQCTNSISNWDLNTQLVISDLWRVIGRSVHSMNDKLFQHVELHWNTLTKHQLVQLVYLIGENRSCSQTLMAKLENLLLKYVDDLTINEIAAVCLGFFKSQTRLTNSTVLHRFGDRVCEHLHDINPICLVSILKEYRYIHFIHRRMFDAIGQYIAPRLHTMPVLSMVHICHTFASLHLFNKPFLDAVAKCAIATVPKCRNKDIAKYLYAFGSLNYEPPNADEFFTAMIQQMHRLKPEYDRSPEQLVVSLLSLAYLNQYHYSLLNMVFSPTFRSMISERGRLDSNRNLFVLHSSVKIERPNYNAHKLAEEFIQQLPAEIYGSVEHEISSRAGVAEVLAVLKEVVGEKYFKCCFILPHIRSMDIEIHVDPDGNYIPLNKNPESKINKTAQLDNALLHQLISPTGKKTKLSIPGVAVQLNSELTQQMVGTKNDKTVKQSKRLAVVITSPKHYQHESKSLLGIHVMKRRQLNLLGYTVIEIAYYEWNEVTKKGVEECKVWLKQQIDSAIAR</sequence>
<dbReference type="PANTHER" id="PTHR21228">
    <property type="entry name" value="FAST LEU-RICH DOMAIN-CONTAINING"/>
    <property type="match status" value="1"/>
</dbReference>
<dbReference type="Pfam" id="PF08373">
    <property type="entry name" value="RAP"/>
    <property type="match status" value="1"/>
</dbReference>
<evidence type="ECO:0000313" key="5">
    <source>
        <dbReference type="RefSeq" id="XP_006817528.1"/>
    </source>
</evidence>
<accession>A0ABM0MBY7</accession>
<keyword evidence="4" id="KW-1185">Reference proteome</keyword>
<keyword evidence="2" id="KW-0496">Mitochondrion</keyword>
<proteinExistence type="predicted"/>
<dbReference type="Pfam" id="PF08368">
    <property type="entry name" value="FAST_2"/>
    <property type="match status" value="1"/>
</dbReference>
<evidence type="ECO:0000256" key="2">
    <source>
        <dbReference type="ARBA" id="ARBA00023128"/>
    </source>
</evidence>
<reference evidence="5" key="1">
    <citation type="submission" date="2025-08" db="UniProtKB">
        <authorList>
            <consortium name="RefSeq"/>
        </authorList>
    </citation>
    <scope>IDENTIFICATION</scope>
    <source>
        <tissue evidence="5">Testes</tissue>
    </source>
</reference>
<protein>
    <submittedName>
        <fullName evidence="5">FAST kinase domain-containing protein 5-like</fullName>
    </submittedName>
</protein>
<dbReference type="SMART" id="SM00952">
    <property type="entry name" value="RAP"/>
    <property type="match status" value="1"/>
</dbReference>
<dbReference type="PANTHER" id="PTHR21228:SF40">
    <property type="entry name" value="LD45607P"/>
    <property type="match status" value="1"/>
</dbReference>
<dbReference type="InterPro" id="IPR010622">
    <property type="entry name" value="FAST_Leu-rich"/>
</dbReference>
<dbReference type="Pfam" id="PF06743">
    <property type="entry name" value="FAST_1"/>
    <property type="match status" value="1"/>
</dbReference>
<dbReference type="Proteomes" id="UP000694865">
    <property type="component" value="Unplaced"/>
</dbReference>
<dbReference type="InterPro" id="IPR013579">
    <property type="entry name" value="FAST_2"/>
</dbReference>
<dbReference type="InterPro" id="IPR050870">
    <property type="entry name" value="FAST_kinase"/>
</dbReference>
<gene>
    <name evidence="5" type="primary">LOC102807968</name>
</gene>
<evidence type="ECO:0000313" key="4">
    <source>
        <dbReference type="Proteomes" id="UP000694865"/>
    </source>
</evidence>
<dbReference type="GeneID" id="102807968"/>
<dbReference type="RefSeq" id="XP_006817528.1">
    <property type="nucleotide sequence ID" value="XM_006817465.1"/>
</dbReference>
<evidence type="ECO:0000256" key="1">
    <source>
        <dbReference type="ARBA" id="ARBA00004173"/>
    </source>
</evidence>
<dbReference type="PROSITE" id="PS51286">
    <property type="entry name" value="RAP"/>
    <property type="match status" value="1"/>
</dbReference>
<feature type="domain" description="RAP" evidence="3">
    <location>
        <begin position="613"/>
        <end position="680"/>
    </location>
</feature>
<dbReference type="InterPro" id="IPR013584">
    <property type="entry name" value="RAP"/>
</dbReference>
<organism evidence="4 5">
    <name type="scientific">Saccoglossus kowalevskii</name>
    <name type="common">Acorn worm</name>
    <dbReference type="NCBI Taxonomy" id="10224"/>
    <lineage>
        <taxon>Eukaryota</taxon>
        <taxon>Metazoa</taxon>
        <taxon>Hemichordata</taxon>
        <taxon>Enteropneusta</taxon>
        <taxon>Harrimaniidae</taxon>
        <taxon>Saccoglossus</taxon>
    </lineage>
</organism>
<comment type="subcellular location">
    <subcellularLocation>
        <location evidence="1">Mitochondrion</location>
    </subcellularLocation>
</comment>